<dbReference type="RefSeq" id="WP_090248612.1">
    <property type="nucleotide sequence ID" value="NZ_FPAS01000002.1"/>
</dbReference>
<keyword evidence="2" id="KW-1185">Reference proteome</keyword>
<dbReference type="OrthoDB" id="1448013at2"/>
<sequence length="135" mass="14764">MLQTRFKRAEAILANGTTFIAESSIAEPQALIGGFLSRLWTIFGKPDYVRFEGFDYTLIDTETGLIFTAYCAGSGPAYGGFKKDREALLPVLGTLEAILLKTQPADCQISFDTDFGILKSGAKDGIPYDTLEEYS</sequence>
<dbReference type="Proteomes" id="UP000236454">
    <property type="component" value="Unassembled WGS sequence"/>
</dbReference>
<protein>
    <submittedName>
        <fullName evidence="1">Uncharacterized protein</fullName>
    </submittedName>
</protein>
<dbReference type="EMBL" id="FPAS01000002">
    <property type="protein sequence ID" value="SFT69010.1"/>
    <property type="molecule type" value="Genomic_DNA"/>
</dbReference>
<evidence type="ECO:0000313" key="2">
    <source>
        <dbReference type="Proteomes" id="UP000236454"/>
    </source>
</evidence>
<organism evidence="1 2">
    <name type="scientific">Lishizhenia tianjinensis</name>
    <dbReference type="NCBI Taxonomy" id="477690"/>
    <lineage>
        <taxon>Bacteria</taxon>
        <taxon>Pseudomonadati</taxon>
        <taxon>Bacteroidota</taxon>
        <taxon>Flavobacteriia</taxon>
        <taxon>Flavobacteriales</taxon>
        <taxon>Crocinitomicaceae</taxon>
        <taxon>Lishizhenia</taxon>
    </lineage>
</organism>
<reference evidence="1 2" key="1">
    <citation type="submission" date="2016-10" db="EMBL/GenBank/DDBJ databases">
        <authorList>
            <person name="de Groot N.N."/>
        </authorList>
    </citation>
    <scope>NUCLEOTIDE SEQUENCE [LARGE SCALE GENOMIC DNA]</scope>
    <source>
        <strain evidence="1 2">CGMCC 1.7005</strain>
    </source>
</reference>
<evidence type="ECO:0000313" key="1">
    <source>
        <dbReference type="EMBL" id="SFT69010.1"/>
    </source>
</evidence>
<name>A0A1I7A260_9FLAO</name>
<proteinExistence type="predicted"/>
<dbReference type="AlphaFoldDB" id="A0A1I7A260"/>
<dbReference type="STRING" id="477690.SAMN05216474_1831"/>
<accession>A0A1I7A260</accession>
<gene>
    <name evidence="1" type="ORF">SAMN05216474_1831</name>
</gene>